<evidence type="ECO:0000313" key="1">
    <source>
        <dbReference type="EMBL" id="PFX15932.1"/>
    </source>
</evidence>
<organism evidence="1 2">
    <name type="scientific">Stylophora pistillata</name>
    <name type="common">Smooth cauliflower coral</name>
    <dbReference type="NCBI Taxonomy" id="50429"/>
    <lineage>
        <taxon>Eukaryota</taxon>
        <taxon>Metazoa</taxon>
        <taxon>Cnidaria</taxon>
        <taxon>Anthozoa</taxon>
        <taxon>Hexacorallia</taxon>
        <taxon>Scleractinia</taxon>
        <taxon>Astrocoeniina</taxon>
        <taxon>Pocilloporidae</taxon>
        <taxon>Stylophora</taxon>
    </lineage>
</organism>
<gene>
    <name evidence="1" type="ORF">AWC38_SpisGene19823</name>
</gene>
<dbReference type="Proteomes" id="UP000225706">
    <property type="component" value="Unassembled WGS sequence"/>
</dbReference>
<proteinExistence type="predicted"/>
<keyword evidence="2" id="KW-1185">Reference proteome</keyword>
<dbReference type="AlphaFoldDB" id="A0A2B4RI54"/>
<protein>
    <submittedName>
        <fullName evidence="1">Uncharacterized protein</fullName>
    </submittedName>
</protein>
<comment type="caution">
    <text evidence="1">The sequence shown here is derived from an EMBL/GenBank/DDBJ whole genome shotgun (WGS) entry which is preliminary data.</text>
</comment>
<sequence>MAETQKEYMKEFYVTAENLEKRMSKDVLKVCEVLKLVQKQCNERESGSLPDNLKNLLRMHFRDIFWSLKLHLLFHGATDDALRKIGEWELVSLTANEMEAAPDATNVIDPGSKILEILSEITHREDAPKGSSEHAKEVMTKAKSFFESLPKVFRPKALAVVSHDKSFVGASIAVSSFLRPLYLHKRIADFTNPRLREAVILHKLLQTEDKQNWSSKATDTKGNRKPPCTNCQNTFECLQGFVLETEQGVGSNRTFLGAYAEFCPVDKLLQGETNACNSEDVERRLESNLEQCLTLFREFDTIKRECKEAFTSGDTQRIREVYTQIRPKVHIFGRKPECNDKFGSDTID</sequence>
<evidence type="ECO:0000313" key="2">
    <source>
        <dbReference type="Proteomes" id="UP000225706"/>
    </source>
</evidence>
<dbReference type="OrthoDB" id="5962533at2759"/>
<dbReference type="EMBL" id="LSMT01000593">
    <property type="protein sequence ID" value="PFX15932.1"/>
    <property type="molecule type" value="Genomic_DNA"/>
</dbReference>
<name>A0A2B4RI54_STYPI</name>
<reference evidence="2" key="1">
    <citation type="journal article" date="2017" name="bioRxiv">
        <title>Comparative analysis of the genomes of Stylophora pistillata and Acropora digitifera provides evidence for extensive differences between species of corals.</title>
        <authorList>
            <person name="Voolstra C.R."/>
            <person name="Li Y."/>
            <person name="Liew Y.J."/>
            <person name="Baumgarten S."/>
            <person name="Zoccola D."/>
            <person name="Flot J.-F."/>
            <person name="Tambutte S."/>
            <person name="Allemand D."/>
            <person name="Aranda M."/>
        </authorList>
    </citation>
    <scope>NUCLEOTIDE SEQUENCE [LARGE SCALE GENOMIC DNA]</scope>
</reference>
<accession>A0A2B4RI54</accession>